<dbReference type="EMBL" id="ML119867">
    <property type="protein sequence ID" value="RPA72317.1"/>
    <property type="molecule type" value="Genomic_DNA"/>
</dbReference>
<organism evidence="2 3">
    <name type="scientific">Ascobolus immersus RN42</name>
    <dbReference type="NCBI Taxonomy" id="1160509"/>
    <lineage>
        <taxon>Eukaryota</taxon>
        <taxon>Fungi</taxon>
        <taxon>Dikarya</taxon>
        <taxon>Ascomycota</taxon>
        <taxon>Pezizomycotina</taxon>
        <taxon>Pezizomycetes</taxon>
        <taxon>Pezizales</taxon>
        <taxon>Ascobolaceae</taxon>
        <taxon>Ascobolus</taxon>
    </lineage>
</organism>
<evidence type="ECO:0000313" key="2">
    <source>
        <dbReference type="EMBL" id="RPA72317.1"/>
    </source>
</evidence>
<feature type="compositionally biased region" description="Low complexity" evidence="1">
    <location>
        <begin position="289"/>
        <end position="302"/>
    </location>
</feature>
<reference evidence="2 3" key="1">
    <citation type="journal article" date="2018" name="Nat. Ecol. Evol.">
        <title>Pezizomycetes genomes reveal the molecular basis of ectomycorrhizal truffle lifestyle.</title>
        <authorList>
            <person name="Murat C."/>
            <person name="Payen T."/>
            <person name="Noel B."/>
            <person name="Kuo A."/>
            <person name="Morin E."/>
            <person name="Chen J."/>
            <person name="Kohler A."/>
            <person name="Krizsan K."/>
            <person name="Balestrini R."/>
            <person name="Da Silva C."/>
            <person name="Montanini B."/>
            <person name="Hainaut M."/>
            <person name="Levati E."/>
            <person name="Barry K.W."/>
            <person name="Belfiori B."/>
            <person name="Cichocki N."/>
            <person name="Clum A."/>
            <person name="Dockter R.B."/>
            <person name="Fauchery L."/>
            <person name="Guy J."/>
            <person name="Iotti M."/>
            <person name="Le Tacon F."/>
            <person name="Lindquist E.A."/>
            <person name="Lipzen A."/>
            <person name="Malagnac F."/>
            <person name="Mello A."/>
            <person name="Molinier V."/>
            <person name="Miyauchi S."/>
            <person name="Poulain J."/>
            <person name="Riccioni C."/>
            <person name="Rubini A."/>
            <person name="Sitrit Y."/>
            <person name="Splivallo R."/>
            <person name="Traeger S."/>
            <person name="Wang M."/>
            <person name="Zifcakova L."/>
            <person name="Wipf D."/>
            <person name="Zambonelli A."/>
            <person name="Paolocci F."/>
            <person name="Nowrousian M."/>
            <person name="Ottonello S."/>
            <person name="Baldrian P."/>
            <person name="Spatafora J.W."/>
            <person name="Henrissat B."/>
            <person name="Nagy L.G."/>
            <person name="Aury J.M."/>
            <person name="Wincker P."/>
            <person name="Grigoriev I.V."/>
            <person name="Bonfante P."/>
            <person name="Martin F.M."/>
        </authorList>
    </citation>
    <scope>NUCLEOTIDE SEQUENCE [LARGE SCALE GENOMIC DNA]</scope>
    <source>
        <strain evidence="2 3">RN42</strain>
    </source>
</reference>
<evidence type="ECO:0000256" key="1">
    <source>
        <dbReference type="SAM" id="MobiDB-lite"/>
    </source>
</evidence>
<feature type="region of interest" description="Disordered" evidence="1">
    <location>
        <begin position="256"/>
        <end position="372"/>
    </location>
</feature>
<dbReference type="Proteomes" id="UP000275078">
    <property type="component" value="Unassembled WGS sequence"/>
</dbReference>
<accession>A0A3N4HFD8</accession>
<sequence length="372" mass="40340">MSVPSYIANFSGILQLISCSSGLSRRQIFKVAIPLAEDEKHTDVIGNIPAWVNQDDSVRPRYESPFEAILEYYLPEGEDLLSEASIVFVDGSLCVRMYDEETTKDRSNIRLRVNLKAHRVNLFPGNPRMAGYTQYIPEALPPYITVIGVATHGVTPDTLDQFNLRYFDLKTSVYDQGSIEPTSQKITSFAIRCYLPSLPASRWSKVSFPQANSIVGVYGPLIGISDNRPLPGQSGATARAQLSVYIDGLSYIASSPRLPHQNTSNPAGLPATPSTPRKRNMWMQQAGQATPSSSRASSHTSAGFNPATIGSPMQLSVNSPGRMSSGLSVDSPVNRRLFSSSLEGSQSSSQNGRTGRASTPATDELDADGESE</sequence>
<feature type="compositionally biased region" description="Polar residues" evidence="1">
    <location>
        <begin position="350"/>
        <end position="361"/>
    </location>
</feature>
<evidence type="ECO:0000313" key="3">
    <source>
        <dbReference type="Proteomes" id="UP000275078"/>
    </source>
</evidence>
<feature type="compositionally biased region" description="Polar residues" evidence="1">
    <location>
        <begin position="311"/>
        <end position="328"/>
    </location>
</feature>
<name>A0A3N4HFD8_ASCIM</name>
<keyword evidence="3" id="KW-1185">Reference proteome</keyword>
<feature type="compositionally biased region" description="Low complexity" evidence="1">
    <location>
        <begin position="339"/>
        <end position="349"/>
    </location>
</feature>
<protein>
    <submittedName>
        <fullName evidence="2">Uncharacterized protein</fullName>
    </submittedName>
</protein>
<dbReference type="AlphaFoldDB" id="A0A3N4HFD8"/>
<feature type="compositionally biased region" description="Acidic residues" evidence="1">
    <location>
        <begin position="363"/>
        <end position="372"/>
    </location>
</feature>
<gene>
    <name evidence="2" type="ORF">BJ508DRAFT_335171</name>
</gene>
<proteinExistence type="predicted"/>
<dbReference type="OrthoDB" id="4508971at2759"/>